<evidence type="ECO:0000256" key="3">
    <source>
        <dbReference type="ARBA" id="ARBA00022729"/>
    </source>
</evidence>
<protein>
    <submittedName>
        <fullName evidence="4">Avidin/streptavidin family protein</fullName>
    </submittedName>
</protein>
<dbReference type="InterPro" id="IPR005468">
    <property type="entry name" value="Avidin/str"/>
</dbReference>
<comment type="subcellular location">
    <subcellularLocation>
        <location evidence="1">Secreted</location>
    </subcellularLocation>
</comment>
<gene>
    <name evidence="4" type="ORF">M3P05_10530</name>
</gene>
<evidence type="ECO:0000313" key="5">
    <source>
        <dbReference type="Proteomes" id="UP001203338"/>
    </source>
</evidence>
<comment type="caution">
    <text evidence="4">The sequence shown here is derived from an EMBL/GenBank/DDBJ whole genome shotgun (WGS) entry which is preliminary data.</text>
</comment>
<dbReference type="SUPFAM" id="SSF50876">
    <property type="entry name" value="Avidin/streptavidin"/>
    <property type="match status" value="1"/>
</dbReference>
<dbReference type="PROSITE" id="PS51326">
    <property type="entry name" value="AVIDIN_2"/>
    <property type="match status" value="1"/>
</dbReference>
<name>A0ABT0PGA8_9GAMM</name>
<evidence type="ECO:0000256" key="1">
    <source>
        <dbReference type="ARBA" id="ARBA00004613"/>
    </source>
</evidence>
<accession>A0ABT0PGA8</accession>
<sequence length="157" mass="16765">MVAEMNLKVREHLMGRTGPVTAGLAVFGAAIFLLSQVSLAAGEGYNFTGLWNNQRGSTLEVVPEGNRIIGTFTTAVVKTKTCIGYGAPVIGFTNDNALSISMTLEGCGSPVTIGQTGILMTGEDGKEKIKTQALVQYNGTENWNSQILVADYYQRVK</sequence>
<organism evidence="4 5">
    <name type="scientific">Parendozoicomonas callyspongiae</name>
    <dbReference type="NCBI Taxonomy" id="2942213"/>
    <lineage>
        <taxon>Bacteria</taxon>
        <taxon>Pseudomonadati</taxon>
        <taxon>Pseudomonadota</taxon>
        <taxon>Gammaproteobacteria</taxon>
        <taxon>Oceanospirillales</taxon>
        <taxon>Endozoicomonadaceae</taxon>
        <taxon>Parendozoicomonas</taxon>
    </lineage>
</organism>
<keyword evidence="3" id="KW-0732">Signal</keyword>
<reference evidence="4 5" key="1">
    <citation type="submission" date="2022-05" db="EMBL/GenBank/DDBJ databases">
        <authorList>
            <person name="Park J.-S."/>
        </authorList>
    </citation>
    <scope>NUCLEOTIDE SEQUENCE [LARGE SCALE GENOMIC DNA]</scope>
    <source>
        <strain evidence="4 5">2012CJ34-2</strain>
    </source>
</reference>
<keyword evidence="5" id="KW-1185">Reference proteome</keyword>
<dbReference type="InterPro" id="IPR036896">
    <property type="entry name" value="Avidin-like_sf"/>
</dbReference>
<proteinExistence type="predicted"/>
<dbReference type="EMBL" id="JAMFLX010000012">
    <property type="protein sequence ID" value="MCL6270355.1"/>
    <property type="molecule type" value="Genomic_DNA"/>
</dbReference>
<evidence type="ECO:0000313" key="4">
    <source>
        <dbReference type="EMBL" id="MCL6270355.1"/>
    </source>
</evidence>
<dbReference type="Proteomes" id="UP001203338">
    <property type="component" value="Unassembled WGS sequence"/>
</dbReference>
<dbReference type="Pfam" id="PF01382">
    <property type="entry name" value="Avidin"/>
    <property type="match status" value="1"/>
</dbReference>
<keyword evidence="2" id="KW-0964">Secreted</keyword>
<dbReference type="RefSeq" id="WP_249699553.1">
    <property type="nucleotide sequence ID" value="NZ_JAMFLX010000012.1"/>
</dbReference>
<evidence type="ECO:0000256" key="2">
    <source>
        <dbReference type="ARBA" id="ARBA00022525"/>
    </source>
</evidence>
<dbReference type="Gene3D" id="2.40.128.30">
    <property type="entry name" value="Avidin-like"/>
    <property type="match status" value="1"/>
</dbReference>